<keyword evidence="3" id="KW-1185">Reference proteome</keyword>
<evidence type="ECO:0000256" key="1">
    <source>
        <dbReference type="SAM" id="SignalP"/>
    </source>
</evidence>
<organism evidence="2 3">
    <name type="scientific">Actinoplanes hulinensis</name>
    <dbReference type="NCBI Taxonomy" id="1144547"/>
    <lineage>
        <taxon>Bacteria</taxon>
        <taxon>Bacillati</taxon>
        <taxon>Actinomycetota</taxon>
        <taxon>Actinomycetes</taxon>
        <taxon>Micromonosporales</taxon>
        <taxon>Micromonosporaceae</taxon>
        <taxon>Actinoplanes</taxon>
    </lineage>
</organism>
<comment type="caution">
    <text evidence="2">The sequence shown here is derived from an EMBL/GenBank/DDBJ whole genome shotgun (WGS) entry which is preliminary data.</text>
</comment>
<proteinExistence type="predicted"/>
<gene>
    <name evidence="2" type="ORF">KZ829_16585</name>
</gene>
<dbReference type="RefSeq" id="WP_220144814.1">
    <property type="nucleotide sequence ID" value="NZ_JAHXZI010000008.1"/>
</dbReference>
<reference evidence="2 3" key="1">
    <citation type="journal article" date="2013" name="Antonie Van Leeuwenhoek">
        <title>Actinoplanes hulinensis sp. nov., a novel actinomycete isolated from soybean root (Glycine max (L.) Merr).</title>
        <authorList>
            <person name="Shen Y."/>
            <person name="Liu C."/>
            <person name="Wang X."/>
            <person name="Zhao J."/>
            <person name="Jia F."/>
            <person name="Zhang Y."/>
            <person name="Wang L."/>
            <person name="Yang D."/>
            <person name="Xiang W."/>
        </authorList>
    </citation>
    <scope>NUCLEOTIDE SEQUENCE [LARGE SCALE GENOMIC DNA]</scope>
    <source>
        <strain evidence="2 3">NEAU-M9</strain>
    </source>
</reference>
<feature type="signal peptide" evidence="1">
    <location>
        <begin position="1"/>
        <end position="24"/>
    </location>
</feature>
<accession>A0ABS7B2V2</accession>
<protein>
    <recommendedName>
        <fullName evidence="4">Lipoprotein</fullName>
    </recommendedName>
</protein>
<keyword evidence="1" id="KW-0732">Signal</keyword>
<dbReference type="PROSITE" id="PS51257">
    <property type="entry name" value="PROKAR_LIPOPROTEIN"/>
    <property type="match status" value="1"/>
</dbReference>
<dbReference type="Proteomes" id="UP001519863">
    <property type="component" value="Unassembled WGS sequence"/>
</dbReference>
<evidence type="ECO:0000313" key="2">
    <source>
        <dbReference type="EMBL" id="MBW6435356.1"/>
    </source>
</evidence>
<name>A0ABS7B2V2_9ACTN</name>
<evidence type="ECO:0008006" key="4">
    <source>
        <dbReference type="Google" id="ProtNLM"/>
    </source>
</evidence>
<feature type="chain" id="PRO_5045522025" description="Lipoprotein" evidence="1">
    <location>
        <begin position="25"/>
        <end position="193"/>
    </location>
</feature>
<evidence type="ECO:0000313" key="3">
    <source>
        <dbReference type="Proteomes" id="UP001519863"/>
    </source>
</evidence>
<sequence>MNRPHGFVRIILFGIALTASLIGAAGCKAEKSTVKPPAPPATGVAKENIVVIPGGVDFQGYCDTREYNEDTAGGTCDSKIDLLAACKFDHPKEETGKEVAEFVLRDPGNPKSGLCLDSRRVSLGGISDMSGYCAATFAKGNREKAVAELDGDTWMCRERLDVDALCIEDNNDARLQAKRLDSGLWQCYRYENA</sequence>
<dbReference type="EMBL" id="JAHXZI010000008">
    <property type="protein sequence ID" value="MBW6435356.1"/>
    <property type="molecule type" value="Genomic_DNA"/>
</dbReference>